<dbReference type="GO" id="GO:0000049">
    <property type="term" value="F:tRNA binding"/>
    <property type="evidence" value="ECO:0007669"/>
    <property type="project" value="UniProtKB-UniRule"/>
</dbReference>
<dbReference type="Pfam" id="PF00825">
    <property type="entry name" value="Ribonuclease_P"/>
    <property type="match status" value="1"/>
</dbReference>
<evidence type="ECO:0000256" key="9">
    <source>
        <dbReference type="SAM" id="MobiDB-lite"/>
    </source>
</evidence>
<dbReference type="GO" id="GO:0004526">
    <property type="term" value="F:ribonuclease P activity"/>
    <property type="evidence" value="ECO:0007669"/>
    <property type="project" value="UniProtKB-UniRule"/>
</dbReference>
<evidence type="ECO:0000313" key="11">
    <source>
        <dbReference type="Proteomes" id="UP000071392"/>
    </source>
</evidence>
<keyword evidence="6 7" id="KW-0694">RNA-binding</keyword>
<dbReference type="Gene3D" id="3.30.230.10">
    <property type="match status" value="1"/>
</dbReference>
<protein>
    <recommendedName>
        <fullName evidence="7 8">Ribonuclease P protein component</fullName>
        <shortName evidence="7">RNase P protein</shortName>
        <shortName evidence="7">RNaseP protein</shortName>
        <ecNumber evidence="7 8">3.1.26.5</ecNumber>
    </recommendedName>
    <alternativeName>
        <fullName evidence="7">Protein C5</fullName>
    </alternativeName>
</protein>
<gene>
    <name evidence="7" type="primary">rnpA</name>
    <name evidence="10" type="ORF">AXK12_04780</name>
</gene>
<dbReference type="PANTHER" id="PTHR33992:SF1">
    <property type="entry name" value="RIBONUCLEASE P PROTEIN COMPONENT"/>
    <property type="match status" value="1"/>
</dbReference>
<dbReference type="EC" id="3.1.26.5" evidence="7 8"/>
<keyword evidence="5 7" id="KW-0378">Hydrolase</keyword>
<keyword evidence="4 7" id="KW-0255">Endonuclease</keyword>
<keyword evidence="11" id="KW-1185">Reference proteome</keyword>
<comment type="similarity">
    <text evidence="7">Belongs to the RnpA family.</text>
</comment>
<comment type="caution">
    <text evidence="10">The sequence shown here is derived from an EMBL/GenBank/DDBJ whole genome shotgun (WGS) entry which is preliminary data.</text>
</comment>
<name>A0A139SMG6_9BACT</name>
<dbReference type="InterPro" id="IPR020539">
    <property type="entry name" value="RNase_P_CS"/>
</dbReference>
<evidence type="ECO:0000256" key="3">
    <source>
        <dbReference type="ARBA" id="ARBA00022722"/>
    </source>
</evidence>
<keyword evidence="3 7" id="KW-0540">Nuclease</keyword>
<proteinExistence type="inferred from homology"/>
<evidence type="ECO:0000256" key="2">
    <source>
        <dbReference type="ARBA" id="ARBA00022694"/>
    </source>
</evidence>
<evidence type="ECO:0000256" key="7">
    <source>
        <dbReference type="HAMAP-Rule" id="MF_00227"/>
    </source>
</evidence>
<dbReference type="PANTHER" id="PTHR33992">
    <property type="entry name" value="RIBONUCLEASE P PROTEIN COMPONENT"/>
    <property type="match status" value="1"/>
</dbReference>
<dbReference type="PROSITE" id="PS00648">
    <property type="entry name" value="RIBONUCLEASE_P"/>
    <property type="match status" value="1"/>
</dbReference>
<evidence type="ECO:0000256" key="4">
    <source>
        <dbReference type="ARBA" id="ARBA00022759"/>
    </source>
</evidence>
<dbReference type="AlphaFoldDB" id="A0A139SMG6"/>
<organism evidence="10 11">
    <name type="scientific">Cephaloticoccus capnophilus</name>
    <dbReference type="NCBI Taxonomy" id="1548208"/>
    <lineage>
        <taxon>Bacteria</taxon>
        <taxon>Pseudomonadati</taxon>
        <taxon>Verrucomicrobiota</taxon>
        <taxon>Opitutia</taxon>
        <taxon>Opitutales</taxon>
        <taxon>Opitutaceae</taxon>
        <taxon>Cephaloticoccus</taxon>
    </lineage>
</organism>
<evidence type="ECO:0000256" key="5">
    <source>
        <dbReference type="ARBA" id="ARBA00022801"/>
    </source>
</evidence>
<dbReference type="GO" id="GO:0001682">
    <property type="term" value="P:tRNA 5'-leader removal"/>
    <property type="evidence" value="ECO:0007669"/>
    <property type="project" value="UniProtKB-UniRule"/>
</dbReference>
<reference evidence="10 11" key="1">
    <citation type="submission" date="2016-02" db="EMBL/GenBank/DDBJ databases">
        <authorList>
            <person name="Wen L."/>
            <person name="He K."/>
            <person name="Yang H."/>
        </authorList>
    </citation>
    <scope>NUCLEOTIDE SEQUENCE [LARGE SCALE GENOMIC DNA]</scope>
    <source>
        <strain evidence="10 11">CV41</strain>
    </source>
</reference>
<dbReference type="STRING" id="1548208.AXK12_04780"/>
<dbReference type="InterPro" id="IPR000100">
    <property type="entry name" value="RNase_P"/>
</dbReference>
<dbReference type="GO" id="GO:0030677">
    <property type="term" value="C:ribonuclease P complex"/>
    <property type="evidence" value="ECO:0007669"/>
    <property type="project" value="TreeGrafter"/>
</dbReference>
<dbReference type="HAMAP" id="MF_00227">
    <property type="entry name" value="RNase_P"/>
    <property type="match status" value="1"/>
</dbReference>
<keyword evidence="2 7" id="KW-0819">tRNA processing</keyword>
<evidence type="ECO:0000256" key="6">
    <source>
        <dbReference type="ARBA" id="ARBA00022884"/>
    </source>
</evidence>
<dbReference type="InterPro" id="IPR020568">
    <property type="entry name" value="Ribosomal_Su5_D2-typ_SF"/>
</dbReference>
<dbReference type="GO" id="GO:0042781">
    <property type="term" value="F:3'-tRNA processing endoribonuclease activity"/>
    <property type="evidence" value="ECO:0007669"/>
    <property type="project" value="TreeGrafter"/>
</dbReference>
<comment type="function">
    <text evidence="1 7">RNaseP catalyzes the removal of the 5'-leader sequence from pre-tRNA to produce the mature 5'-terminus. It can also cleave other RNA substrates such as 4.5S RNA. The protein component plays an auxiliary but essential role in vivo by binding to the 5'-leader sequence and broadening the substrate specificity of the ribozyme.</text>
</comment>
<evidence type="ECO:0000313" key="10">
    <source>
        <dbReference type="EMBL" id="KXU35684.1"/>
    </source>
</evidence>
<dbReference type="SUPFAM" id="SSF54211">
    <property type="entry name" value="Ribosomal protein S5 domain 2-like"/>
    <property type="match status" value="1"/>
</dbReference>
<dbReference type="NCBIfam" id="TIGR00188">
    <property type="entry name" value="rnpA"/>
    <property type="match status" value="1"/>
</dbReference>
<dbReference type="Proteomes" id="UP000071392">
    <property type="component" value="Unassembled WGS sequence"/>
</dbReference>
<evidence type="ECO:0000256" key="8">
    <source>
        <dbReference type="NCBIfam" id="TIGR00188"/>
    </source>
</evidence>
<accession>A0A139SMG6</accession>
<dbReference type="EMBL" id="LSZP01000035">
    <property type="protein sequence ID" value="KXU35684.1"/>
    <property type="molecule type" value="Genomic_DNA"/>
</dbReference>
<sequence>MSVRQTSAAPRNPPAPVPRATRLLPEQHLRTQSDFQTVRQAGRRHQCDAFTAWWLACPKPASIRPDRPLTSRPQANASLRLGVVASRAAVGNAVQRNRAKRRLRALFRLHQQKLPPDGDLLLVARRLLNGLPWAVLETRFADLCRRLGNAR</sequence>
<evidence type="ECO:0000256" key="1">
    <source>
        <dbReference type="ARBA" id="ARBA00002663"/>
    </source>
</evidence>
<dbReference type="InterPro" id="IPR014721">
    <property type="entry name" value="Ribsml_uS5_D2-typ_fold_subgr"/>
</dbReference>
<comment type="subunit">
    <text evidence="7">Consists of a catalytic RNA component (M1 or rnpB) and a protein subunit.</text>
</comment>
<feature type="region of interest" description="Disordered" evidence="9">
    <location>
        <begin position="1"/>
        <end position="21"/>
    </location>
</feature>
<comment type="catalytic activity">
    <reaction evidence="7">
        <text>Endonucleolytic cleavage of RNA, removing 5'-extranucleotides from tRNA precursor.</text>
        <dbReference type="EC" id="3.1.26.5"/>
    </reaction>
</comment>